<accession>A0A0H5QUG0</accession>
<dbReference type="EMBL" id="HACM01004769">
    <property type="protein sequence ID" value="CRZ05211.1"/>
    <property type="molecule type" value="Transcribed_RNA"/>
</dbReference>
<proteinExistence type="predicted"/>
<dbReference type="PANTHER" id="PTHR15503:SF22">
    <property type="entry name" value="TRANSPOSON TY3-I GAG POLYPROTEIN"/>
    <property type="match status" value="1"/>
</dbReference>
<reference evidence="3" key="1">
    <citation type="submission" date="2015-04" db="EMBL/GenBank/DDBJ databases">
        <title>The genome sequence of the plant pathogenic Rhizarian Plasmodiophora brassicae reveals insights in its biotrophic life cycle and the origin of chitin synthesis.</title>
        <authorList>
            <person name="Schwelm A."/>
            <person name="Fogelqvist J."/>
            <person name="Knaust A."/>
            <person name="Julke S."/>
            <person name="Lilja T."/>
            <person name="Dhandapani V."/>
            <person name="Bonilla-Rosso G."/>
            <person name="Karlsson M."/>
            <person name="Shevchenko A."/>
            <person name="Choi S.R."/>
            <person name="Kim H.G."/>
            <person name="Park J.Y."/>
            <person name="Lim Y.P."/>
            <person name="Ludwig-Muller J."/>
            <person name="Dixelius C."/>
        </authorList>
    </citation>
    <scope>NUCLEOTIDE SEQUENCE</scope>
    <source>
        <tissue evidence="3">Potato root galls</tissue>
    </source>
</reference>
<dbReference type="AlphaFoldDB" id="A0A0H5QUG0"/>
<keyword evidence="1" id="KW-0732">Signal</keyword>
<evidence type="ECO:0000256" key="1">
    <source>
        <dbReference type="SAM" id="SignalP"/>
    </source>
</evidence>
<organism evidence="3">
    <name type="scientific">Spongospora subterranea</name>
    <dbReference type="NCBI Taxonomy" id="70186"/>
    <lineage>
        <taxon>Eukaryota</taxon>
        <taxon>Sar</taxon>
        <taxon>Rhizaria</taxon>
        <taxon>Endomyxa</taxon>
        <taxon>Phytomyxea</taxon>
        <taxon>Plasmodiophorida</taxon>
        <taxon>Plasmodiophoridae</taxon>
        <taxon>Spongospora</taxon>
    </lineage>
</organism>
<dbReference type="InterPro" id="IPR005162">
    <property type="entry name" value="Retrotrans_gag_dom"/>
</dbReference>
<feature type="domain" description="Retrotransposon gag" evidence="2">
    <location>
        <begin position="8"/>
        <end position="89"/>
    </location>
</feature>
<evidence type="ECO:0000313" key="3">
    <source>
        <dbReference type="EMBL" id="CRZ05211.1"/>
    </source>
</evidence>
<feature type="chain" id="PRO_5005222829" description="Retrotransposon gag domain-containing protein" evidence="1">
    <location>
        <begin position="18"/>
        <end position="255"/>
    </location>
</feature>
<protein>
    <recommendedName>
        <fullName evidence="2">Retrotransposon gag domain-containing protein</fullName>
    </recommendedName>
</protein>
<evidence type="ECO:0000259" key="2">
    <source>
        <dbReference type="Pfam" id="PF03732"/>
    </source>
</evidence>
<name>A0A0H5QUG0_9EUKA</name>
<feature type="signal peptide" evidence="1">
    <location>
        <begin position="1"/>
        <end position="17"/>
    </location>
</feature>
<dbReference type="Pfam" id="PF03732">
    <property type="entry name" value="Retrotrans_gag"/>
    <property type="match status" value="1"/>
</dbReference>
<dbReference type="InterPro" id="IPR032567">
    <property type="entry name" value="RTL1-rel"/>
</dbReference>
<sequence length="255" mass="29033">MLVGGLLIGAAFRLLESSIPAERPCFTQFRPVYYSLRSRFDDTTRVVSAGDQLRHVRQGTRSVAEYASEVRLLLADSGWNDAADQHAFRCDLNNRIQDMLITMPSCSTLDEVIPQANVIDQRIRQRLFCTLSLPTFPLPAANGRLPNFRPPQFPASVFNHRRGLQARFTSTTLVWLPWRCRHQIKFIWGTNSVNQPRGKLNSMESDRRLRQRICLYCGGESHVIANCKLKSLRSNIFPKPEKDVVNEQADAGLTF</sequence>
<dbReference type="PANTHER" id="PTHR15503">
    <property type="entry name" value="LDOC1 RELATED"/>
    <property type="match status" value="1"/>
</dbReference>